<dbReference type="InterPro" id="IPR050266">
    <property type="entry name" value="AB_hydrolase_sf"/>
</dbReference>
<dbReference type="AlphaFoldDB" id="A0A833H292"/>
<dbReference type="PRINTS" id="PR00111">
    <property type="entry name" value="ABHYDROLASE"/>
</dbReference>
<evidence type="ECO:0000259" key="1">
    <source>
        <dbReference type="Pfam" id="PF12697"/>
    </source>
</evidence>
<dbReference type="InterPro" id="IPR000073">
    <property type="entry name" value="AB_hydrolase_1"/>
</dbReference>
<dbReference type="EMBL" id="WBUI01000007">
    <property type="protein sequence ID" value="KAB2933068.1"/>
    <property type="molecule type" value="Genomic_DNA"/>
</dbReference>
<evidence type="ECO:0000313" key="3">
    <source>
        <dbReference type="Proteomes" id="UP000460298"/>
    </source>
</evidence>
<dbReference type="PANTHER" id="PTHR43798">
    <property type="entry name" value="MONOACYLGLYCEROL LIPASE"/>
    <property type="match status" value="1"/>
</dbReference>
<sequence>MRSASNLCSGRSSESVKTIARTGTGLSPAPRVSDSPATGIRLNTHHSRVFWWSSLAGRFLLRYRDFRHARKFSYLGLRRHAVTYEGQRFVYYSADRVDDRPTLVFLHGFLDRGFAFRHVIGPLTRDYRVIVVDLPGHGGSALPALREAWTGPALYRSLYRFLRNLCNEPVHLLTHSMGGLLALQMHLYARRLNEMPFLSLCAIAPGALLLPEAELDDLRRRFFPQSTAEVRSLLAELHHGLAERADEIPDFVLKGLLYRWSTPGFRYLAENTMERPDEVFLTEKQLRQCHLPVTLIWGAEDRIVPLARGRQMAKALQAQLHIVPGVGHNMLSESPDAVVREAITHLRQFYHQSVRRSRR</sequence>
<dbReference type="GO" id="GO:0016787">
    <property type="term" value="F:hydrolase activity"/>
    <property type="evidence" value="ECO:0007669"/>
    <property type="project" value="UniProtKB-KW"/>
</dbReference>
<name>A0A833H292_9LEPT</name>
<accession>A0A833H292</accession>
<dbReference type="PANTHER" id="PTHR43798:SF33">
    <property type="entry name" value="HYDROLASE, PUTATIVE (AFU_ORTHOLOGUE AFUA_2G14860)-RELATED"/>
    <property type="match status" value="1"/>
</dbReference>
<organism evidence="2 3">
    <name type="scientific">Leptonema illini</name>
    <dbReference type="NCBI Taxonomy" id="183"/>
    <lineage>
        <taxon>Bacteria</taxon>
        <taxon>Pseudomonadati</taxon>
        <taxon>Spirochaetota</taxon>
        <taxon>Spirochaetia</taxon>
        <taxon>Leptospirales</taxon>
        <taxon>Leptospiraceae</taxon>
        <taxon>Leptonema</taxon>
    </lineage>
</organism>
<protein>
    <submittedName>
        <fullName evidence="2">Alpha/beta hydrolase</fullName>
    </submittedName>
</protein>
<gene>
    <name evidence="2" type="ORF">F9K24_09390</name>
</gene>
<evidence type="ECO:0000313" key="2">
    <source>
        <dbReference type="EMBL" id="KAB2933068.1"/>
    </source>
</evidence>
<comment type="caution">
    <text evidence="2">The sequence shown here is derived from an EMBL/GenBank/DDBJ whole genome shotgun (WGS) entry which is preliminary data.</text>
</comment>
<dbReference type="SUPFAM" id="SSF53474">
    <property type="entry name" value="alpha/beta-Hydrolases"/>
    <property type="match status" value="1"/>
</dbReference>
<dbReference type="Proteomes" id="UP000460298">
    <property type="component" value="Unassembled WGS sequence"/>
</dbReference>
<feature type="domain" description="AB hydrolase-1" evidence="1">
    <location>
        <begin position="103"/>
        <end position="340"/>
    </location>
</feature>
<keyword evidence="2" id="KW-0378">Hydrolase</keyword>
<dbReference type="Gene3D" id="3.40.50.1820">
    <property type="entry name" value="alpha/beta hydrolase"/>
    <property type="match status" value="1"/>
</dbReference>
<dbReference type="GO" id="GO:0016020">
    <property type="term" value="C:membrane"/>
    <property type="evidence" value="ECO:0007669"/>
    <property type="project" value="TreeGrafter"/>
</dbReference>
<proteinExistence type="predicted"/>
<reference evidence="2 3" key="1">
    <citation type="submission" date="2019-10" db="EMBL/GenBank/DDBJ databases">
        <title>Extracellular Electron Transfer in a Candidatus Methanoperedens spp. Enrichment Culture.</title>
        <authorList>
            <person name="Berger S."/>
            <person name="Rangel Shaw D."/>
            <person name="Berben T."/>
            <person name="In 'T Zandt M."/>
            <person name="Frank J."/>
            <person name="Reimann J."/>
            <person name="Jetten M.S.M."/>
            <person name="Welte C.U."/>
        </authorList>
    </citation>
    <scope>NUCLEOTIDE SEQUENCE [LARGE SCALE GENOMIC DNA]</scope>
    <source>
        <strain evidence="2">SB12</strain>
    </source>
</reference>
<dbReference type="Pfam" id="PF12697">
    <property type="entry name" value="Abhydrolase_6"/>
    <property type="match status" value="1"/>
</dbReference>
<dbReference type="InterPro" id="IPR029058">
    <property type="entry name" value="AB_hydrolase_fold"/>
</dbReference>